<proteinExistence type="predicted"/>
<sequence length="335" mass="35163">MMKLLLTSIVICFCQFVAAQPPLQQFWVFNKARQGGTGLLDQIGSTGASMAYSVRKLRTAYAGPAMRVRRGTGTALATADVAFNGTTGAVDANSIVTITSAGTTSGVTVGSTMAFSTFYNGVSVYVATWYDQSGNARNVTQATESKQPRIVNAGVIDVSNTKTSVLFTGASSQVLQVAAAPSTILTSGYIGTASAVFEASSGSTVAYGFSPNGSGRWQTHANWGNFLYFDVGSGSYARFYFSNSGNVGLLRTYMMIASATAPRMQVFISGASITTGVTNTGTPSASPANMTTFNIGGTDYFHTGHQSEMIIFPVALGTNEITIVNNNQKAFYNTP</sequence>
<evidence type="ECO:0000313" key="3">
    <source>
        <dbReference type="Proteomes" id="UP000594759"/>
    </source>
</evidence>
<dbReference type="KEGG" id="pex:IZT61_09380"/>
<reference evidence="2 3" key="1">
    <citation type="submission" date="2020-11" db="EMBL/GenBank/DDBJ databases">
        <title>Pedobacter endophytica, an endophytic bacteria isolated form Carex pumila.</title>
        <authorList>
            <person name="Peng Y."/>
            <person name="Jiang L."/>
            <person name="Lee J."/>
        </authorList>
    </citation>
    <scope>NUCLEOTIDE SEQUENCE [LARGE SCALE GENOMIC DNA]</scope>
    <source>
        <strain evidence="2 3">JBR3-12</strain>
    </source>
</reference>
<keyword evidence="3" id="KW-1185">Reference proteome</keyword>
<dbReference type="RefSeq" id="WP_196100882.1">
    <property type="nucleotide sequence ID" value="NZ_CP064939.1"/>
</dbReference>
<dbReference type="EMBL" id="CP064939">
    <property type="protein sequence ID" value="QPH41445.1"/>
    <property type="molecule type" value="Genomic_DNA"/>
</dbReference>
<dbReference type="Proteomes" id="UP000594759">
    <property type="component" value="Chromosome"/>
</dbReference>
<protein>
    <submittedName>
        <fullName evidence="2">Uncharacterized protein</fullName>
    </submittedName>
</protein>
<name>A0A7S9L2T6_9SPHI</name>
<feature type="signal peptide" evidence="1">
    <location>
        <begin position="1"/>
        <end position="19"/>
    </location>
</feature>
<feature type="chain" id="PRO_5032393935" evidence="1">
    <location>
        <begin position="20"/>
        <end position="335"/>
    </location>
</feature>
<evidence type="ECO:0000256" key="1">
    <source>
        <dbReference type="SAM" id="SignalP"/>
    </source>
</evidence>
<gene>
    <name evidence="2" type="ORF">IZT61_09380</name>
</gene>
<evidence type="ECO:0000313" key="2">
    <source>
        <dbReference type="EMBL" id="QPH41445.1"/>
    </source>
</evidence>
<dbReference type="AlphaFoldDB" id="A0A7S9L2T6"/>
<organism evidence="2 3">
    <name type="scientific">Pedobacter endophyticus</name>
    <dbReference type="NCBI Taxonomy" id="2789740"/>
    <lineage>
        <taxon>Bacteria</taxon>
        <taxon>Pseudomonadati</taxon>
        <taxon>Bacteroidota</taxon>
        <taxon>Sphingobacteriia</taxon>
        <taxon>Sphingobacteriales</taxon>
        <taxon>Sphingobacteriaceae</taxon>
        <taxon>Pedobacter</taxon>
    </lineage>
</organism>
<accession>A0A7S9L2T6</accession>
<keyword evidence="1" id="KW-0732">Signal</keyword>
<dbReference type="Gene3D" id="2.60.120.200">
    <property type="match status" value="1"/>
</dbReference>